<evidence type="ECO:0000313" key="1">
    <source>
        <dbReference type="EMBL" id="CAI3991617.1"/>
    </source>
</evidence>
<organism evidence="1">
    <name type="scientific">Cladocopium goreaui</name>
    <dbReference type="NCBI Taxonomy" id="2562237"/>
    <lineage>
        <taxon>Eukaryota</taxon>
        <taxon>Sar</taxon>
        <taxon>Alveolata</taxon>
        <taxon>Dinophyceae</taxon>
        <taxon>Suessiales</taxon>
        <taxon>Symbiodiniaceae</taxon>
        <taxon>Cladocopium</taxon>
    </lineage>
</organism>
<sequence length="499" mass="55538">MPRPKENAPAPVQFNLQELQLGRRKFRSGTSGAPIQLRPMGQQPEKIPRYETLLCGKIMFGNKRFSFETLELDRSHANINKILKRKNVPEGEKIPTLFEVLLARTRAPLYSFQVKFEDVQSLECRDCGHEGHEWELVLNLKKPPSCYSKTNGSSWETVESPVASAKTIRCVTRAPGVKDEVAWKCGNEVPFAEARDLAMQSSPMLAALFNGMPVEKETVAPKRKANQDAPGNVSKRLRKEAMGAKKLSEKGEELLAVEPVKESLNEYVKSLAHTVDMDWHDSYEETGEMLVEWFSECGDHVQKVIKAATSLGAGFGHAHEILKCIHDTWLNINAIPFRGCPRETLSDADHEVELIYGESLTSVEDMLQIVWPLLLARAASDSQVADGSLNQMLKDAHDNGVSHPEVPHESEPQLLAQLAQKSATSISSTLTHGRRRLSALEAAGAWKSFPCTVKKHRMRRCIDRRFDGPKHLRTRDYGSDSDDGFGCGLGGLGAFLGLF</sequence>
<dbReference type="Proteomes" id="UP001152797">
    <property type="component" value="Unassembled WGS sequence"/>
</dbReference>
<evidence type="ECO:0000313" key="3">
    <source>
        <dbReference type="Proteomes" id="UP001152797"/>
    </source>
</evidence>
<proteinExistence type="predicted"/>
<reference evidence="2" key="2">
    <citation type="submission" date="2024-04" db="EMBL/GenBank/DDBJ databases">
        <authorList>
            <person name="Chen Y."/>
            <person name="Shah S."/>
            <person name="Dougan E. K."/>
            <person name="Thang M."/>
            <person name="Chan C."/>
        </authorList>
    </citation>
    <scope>NUCLEOTIDE SEQUENCE [LARGE SCALE GENOMIC DNA]</scope>
</reference>
<keyword evidence="3" id="KW-1185">Reference proteome</keyword>
<accession>A0A9P1CI94</accession>
<dbReference type="EMBL" id="CAMXCT010001613">
    <property type="protein sequence ID" value="CAI3991617.1"/>
    <property type="molecule type" value="Genomic_DNA"/>
</dbReference>
<gene>
    <name evidence="1" type="ORF">C1SCF055_LOCUS18514</name>
</gene>
<dbReference type="EMBL" id="CAMXCT030001613">
    <property type="protein sequence ID" value="CAL4778929.1"/>
    <property type="molecule type" value="Genomic_DNA"/>
</dbReference>
<reference evidence="1" key="1">
    <citation type="submission" date="2022-10" db="EMBL/GenBank/DDBJ databases">
        <authorList>
            <person name="Chen Y."/>
            <person name="Dougan E. K."/>
            <person name="Chan C."/>
            <person name="Rhodes N."/>
            <person name="Thang M."/>
        </authorList>
    </citation>
    <scope>NUCLEOTIDE SEQUENCE</scope>
</reference>
<dbReference type="AlphaFoldDB" id="A0A9P1CI94"/>
<protein>
    <submittedName>
        <fullName evidence="1">Uncharacterized protein</fullName>
    </submittedName>
</protein>
<dbReference type="EMBL" id="CAMXCT020001613">
    <property type="protein sequence ID" value="CAL1144992.1"/>
    <property type="molecule type" value="Genomic_DNA"/>
</dbReference>
<comment type="caution">
    <text evidence="1">The sequence shown here is derived from an EMBL/GenBank/DDBJ whole genome shotgun (WGS) entry which is preliminary data.</text>
</comment>
<evidence type="ECO:0000313" key="2">
    <source>
        <dbReference type="EMBL" id="CAL1144992.1"/>
    </source>
</evidence>
<name>A0A9P1CI94_9DINO</name>
<dbReference type="OrthoDB" id="419568at2759"/>